<feature type="region of interest" description="Disordered" evidence="1">
    <location>
        <begin position="918"/>
        <end position="981"/>
    </location>
</feature>
<gene>
    <name evidence="3" type="ORF">UBRO2_02255</name>
</gene>
<feature type="region of interest" description="Disordered" evidence="1">
    <location>
        <begin position="257"/>
        <end position="315"/>
    </location>
</feature>
<proteinExistence type="predicted"/>
<reference evidence="3" key="1">
    <citation type="submission" date="2018-08" db="EMBL/GenBank/DDBJ databases">
        <authorList>
            <person name="Guldener U."/>
        </authorList>
    </citation>
    <scope>NUCLEOTIDE SEQUENCE</scope>
    <source>
        <strain evidence="3">UB2</strain>
    </source>
</reference>
<feature type="compositionally biased region" description="Polar residues" evidence="1">
    <location>
        <begin position="27"/>
        <end position="40"/>
    </location>
</feature>
<keyword evidence="2" id="KW-0812">Transmembrane</keyword>
<keyword evidence="4" id="KW-1185">Reference proteome</keyword>
<protein>
    <submittedName>
        <fullName evidence="3">Uncharacterized protein</fullName>
    </submittedName>
</protein>
<evidence type="ECO:0000256" key="2">
    <source>
        <dbReference type="SAM" id="Phobius"/>
    </source>
</evidence>
<dbReference type="PANTHER" id="PTHR38121:SF2">
    <property type="entry name" value="ACYLTRANSFERASE 3 DOMAIN-CONTAINING PROTEIN"/>
    <property type="match status" value="1"/>
</dbReference>
<feature type="compositionally biased region" description="Basic and acidic residues" evidence="1">
    <location>
        <begin position="918"/>
        <end position="933"/>
    </location>
</feature>
<sequence length="1038" mass="113539">MEPGIWPACPIATNSTRSHTHSPGIVNRSSSTPAAHSHQSPFSSAAETVCAGPTFAPATSVITLGARVDGINSCIGRLEETIHLNFTTILTHIDSLQSSPHPPSTPTSPATVTSQPPLPDESVLPSSLRVFPWVPLEVISQVVSDTLKPEHLILLCNPKSCISKETPTQAGLVFMDGQVRITEESSEQHSSSFAKAIPNIHVLAQVWLVYTAICVHHTRDLNLNDALLAYLEILIEFDQIYSWKGVTEYHLAISVPSSSAPSSKPGAKSSCPGHTTTNPPPVEICSSRPTPTPPRRVLNDRAMSPATTGSGPAVMLLPTSSSPGSSLADMILLAFSPPGSSLVDMLLPAPSSSGSSLTGGMFPVASLGSSLVDWKLSTTLPSTSCAPSASSAMLVPSLDFFVPQGIADMSSDSASNLLVSLLTGSVPPACPNTACELPIFDCSDTPATVGSLKLEHWAPFLDLYPDQDFANQLRGALHHGTLLGYSGPLHHNTWLEGSNLPMDLDDKLHLCWEIKPGAHLPSVNDSIHHLFVSIHYKTLNTIIDFVHRHQGASLWKVDLEDTFWHVIVVEGDARPMGFHFNRLYYQECALASSGRSSPFLFNLFTEFLHWFNETGLDDIVTNLAKSPKVDGVATVGETGNGPQTWSAVGHYVNPYEESFGATYLSAYSIVARRRDILYGSFRASIKPPFIKPLPGSENGLGSGFEFTLSYNDSERMRYKKGKDAINLPTTPAPISLRAWSNDEPSSSQGPPIHEPNVVRVMYTRFFFNFSSVERHDQFVSQCAAAASSSNAACSTEDYTLRESTPFDLDAIQQFKPVKVKFSAPIWAVIIELFFLIVLIITVVHGLYIRKIKEAEKKRKASRKLFSSTTAAAGFEKPYKQIWAVPELIDDWGSDGESKIDVDDERFWESVDVVRSQKDREAKQHGLSHYKDSTALKPTASVEDQEDMDEYKFPPATTPSSPPRNGDSPRIPDTPNDAGAGWDRTDFDVWDVGVHPNCYNSKPNKWNDDTVYKYQRPRTSAWFFVMSIFILADHSSAFR</sequence>
<dbReference type="PANTHER" id="PTHR38121">
    <property type="entry name" value="GH16 DOMAIN-CONTAINING PROTEIN"/>
    <property type="match status" value="1"/>
</dbReference>
<feature type="transmembrane region" description="Helical" evidence="2">
    <location>
        <begin position="1020"/>
        <end position="1037"/>
    </location>
</feature>
<evidence type="ECO:0000313" key="3">
    <source>
        <dbReference type="EMBL" id="SYW78063.1"/>
    </source>
</evidence>
<accession>A0A8H8QKV7</accession>
<comment type="caution">
    <text evidence="3">The sequence shown here is derived from an EMBL/GenBank/DDBJ whole genome shotgun (WGS) entry which is preliminary data.</text>
</comment>
<feature type="compositionally biased region" description="Low complexity" evidence="1">
    <location>
        <begin position="257"/>
        <end position="273"/>
    </location>
</feature>
<dbReference type="EMBL" id="ULHB01000033">
    <property type="protein sequence ID" value="SYW78063.1"/>
    <property type="molecule type" value="Genomic_DNA"/>
</dbReference>
<dbReference type="Proteomes" id="UP000658997">
    <property type="component" value="Unassembled WGS sequence"/>
</dbReference>
<evidence type="ECO:0000313" key="4">
    <source>
        <dbReference type="Proteomes" id="UP000658997"/>
    </source>
</evidence>
<keyword evidence="2" id="KW-0472">Membrane</keyword>
<dbReference type="AlphaFoldDB" id="A0A8H8QKV7"/>
<feature type="region of interest" description="Disordered" evidence="1">
    <location>
        <begin position="1"/>
        <end position="40"/>
    </location>
</feature>
<feature type="transmembrane region" description="Helical" evidence="2">
    <location>
        <begin position="825"/>
        <end position="848"/>
    </location>
</feature>
<name>A0A8H8QKV7_9BASI</name>
<keyword evidence="2" id="KW-1133">Transmembrane helix</keyword>
<feature type="region of interest" description="Disordered" evidence="1">
    <location>
        <begin position="95"/>
        <end position="120"/>
    </location>
</feature>
<evidence type="ECO:0000256" key="1">
    <source>
        <dbReference type="SAM" id="MobiDB-lite"/>
    </source>
</evidence>
<organism evidence="3 4">
    <name type="scientific">Ustilago bromivora</name>
    <dbReference type="NCBI Taxonomy" id="307758"/>
    <lineage>
        <taxon>Eukaryota</taxon>
        <taxon>Fungi</taxon>
        <taxon>Dikarya</taxon>
        <taxon>Basidiomycota</taxon>
        <taxon>Ustilaginomycotina</taxon>
        <taxon>Ustilaginomycetes</taxon>
        <taxon>Ustilaginales</taxon>
        <taxon>Ustilaginaceae</taxon>
        <taxon>Ustilago</taxon>
    </lineage>
</organism>